<evidence type="ECO:0000313" key="4">
    <source>
        <dbReference type="Proteomes" id="UP000199614"/>
    </source>
</evidence>
<reference evidence="3 4" key="1">
    <citation type="submission" date="2016-10" db="EMBL/GenBank/DDBJ databases">
        <authorList>
            <person name="de Groot N.N."/>
        </authorList>
    </citation>
    <scope>NUCLEOTIDE SEQUENCE [LARGE SCALE GENOMIC DNA]</scope>
    <source>
        <strain evidence="3 4">CGMCC 4.1877</strain>
    </source>
</reference>
<evidence type="ECO:0000313" key="3">
    <source>
        <dbReference type="EMBL" id="SFO33612.1"/>
    </source>
</evidence>
<evidence type="ECO:0000256" key="2">
    <source>
        <dbReference type="SAM" id="SignalP"/>
    </source>
</evidence>
<dbReference type="OrthoDB" id="3577223at2"/>
<feature type="signal peptide" evidence="2">
    <location>
        <begin position="1"/>
        <end position="31"/>
    </location>
</feature>
<feature type="chain" id="PRO_5011756792" description="Fibronectin type-III domain-containing protein" evidence="2">
    <location>
        <begin position="32"/>
        <end position="237"/>
    </location>
</feature>
<accession>A0A1I5GC99</accession>
<proteinExistence type="predicted"/>
<sequence length="237" mass="24227">MTGALARPLRAVGLFTAAVATLFATAATASAASAAMPPEQPAPPGPVQDLVLSPAPGNGARGLGFEADWTSPAETGDGVDTHYVVEAYDAVGNRLESTSTGDTATEPIRGDRCRAPLSFAVRAVTRDSGTGDPLEGPTVRAEFGDVSLCEINNSIGAEQTGEGTLQVTVTREQPIDPYVAGPCTLTVDGQVAWSGNCGTREQTVDVDGLAAGGHDLVLTTVSPRGDTYTARTWAPVS</sequence>
<dbReference type="Proteomes" id="UP000199614">
    <property type="component" value="Unassembled WGS sequence"/>
</dbReference>
<dbReference type="RefSeq" id="WP_093353309.1">
    <property type="nucleotide sequence ID" value="NZ_FOUY01000045.1"/>
</dbReference>
<feature type="region of interest" description="Disordered" evidence="1">
    <location>
        <begin position="34"/>
        <end position="57"/>
    </location>
</feature>
<keyword evidence="4" id="KW-1185">Reference proteome</keyword>
<gene>
    <name evidence="3" type="ORF">SAMN05216207_104535</name>
</gene>
<evidence type="ECO:0008006" key="5">
    <source>
        <dbReference type="Google" id="ProtNLM"/>
    </source>
</evidence>
<protein>
    <recommendedName>
        <fullName evidence="5">Fibronectin type-III domain-containing protein</fullName>
    </recommendedName>
</protein>
<keyword evidence="2" id="KW-0732">Signal</keyword>
<evidence type="ECO:0000256" key="1">
    <source>
        <dbReference type="SAM" id="MobiDB-lite"/>
    </source>
</evidence>
<dbReference type="AlphaFoldDB" id="A0A1I5GC99"/>
<dbReference type="EMBL" id="FOUY01000045">
    <property type="protein sequence ID" value="SFO33612.1"/>
    <property type="molecule type" value="Genomic_DNA"/>
</dbReference>
<name>A0A1I5GC99_PSUAM</name>
<organism evidence="3 4">
    <name type="scientific">Pseudonocardia ammonioxydans</name>
    <dbReference type="NCBI Taxonomy" id="260086"/>
    <lineage>
        <taxon>Bacteria</taxon>
        <taxon>Bacillati</taxon>
        <taxon>Actinomycetota</taxon>
        <taxon>Actinomycetes</taxon>
        <taxon>Pseudonocardiales</taxon>
        <taxon>Pseudonocardiaceae</taxon>
        <taxon>Pseudonocardia</taxon>
    </lineage>
</organism>